<dbReference type="Gene3D" id="2.40.50.100">
    <property type="match status" value="1"/>
</dbReference>
<evidence type="ECO:0000313" key="4">
    <source>
        <dbReference type="EMBL" id="TNH39819.1"/>
    </source>
</evidence>
<dbReference type="FunFam" id="2.40.30.170:FF:000010">
    <property type="entry name" value="Efflux RND transporter periplasmic adaptor subunit"/>
    <property type="match status" value="1"/>
</dbReference>
<dbReference type="Gene3D" id="2.40.30.170">
    <property type="match status" value="1"/>
</dbReference>
<dbReference type="GO" id="GO:0015562">
    <property type="term" value="F:efflux transmembrane transporter activity"/>
    <property type="evidence" value="ECO:0007669"/>
    <property type="project" value="TreeGrafter"/>
</dbReference>
<dbReference type="RefSeq" id="WP_139598335.1">
    <property type="nucleotide sequence ID" value="NZ_VDDC01000012.1"/>
</dbReference>
<feature type="domain" description="Multidrug resistance protein MdtA-like barrel-sandwich hybrid" evidence="2">
    <location>
        <begin position="73"/>
        <end position="193"/>
    </location>
</feature>
<dbReference type="SUPFAM" id="SSF111369">
    <property type="entry name" value="HlyD-like secretion proteins"/>
    <property type="match status" value="1"/>
</dbReference>
<evidence type="ECO:0000313" key="5">
    <source>
        <dbReference type="Proteomes" id="UP000304880"/>
    </source>
</evidence>
<dbReference type="InterPro" id="IPR006143">
    <property type="entry name" value="RND_pump_MFP"/>
</dbReference>
<organism evidence="4 5">
    <name type="scientific">Paracoccus haeundaensis</name>
    <dbReference type="NCBI Taxonomy" id="225362"/>
    <lineage>
        <taxon>Bacteria</taxon>
        <taxon>Pseudomonadati</taxon>
        <taxon>Pseudomonadota</taxon>
        <taxon>Alphaproteobacteria</taxon>
        <taxon>Rhodobacterales</taxon>
        <taxon>Paracoccaceae</taxon>
        <taxon>Paracoccus</taxon>
    </lineage>
</organism>
<proteinExistence type="inferred from homology"/>
<dbReference type="Pfam" id="PF25954">
    <property type="entry name" value="Beta-barrel_RND_2"/>
    <property type="match status" value="1"/>
</dbReference>
<dbReference type="Pfam" id="PF25917">
    <property type="entry name" value="BSH_RND"/>
    <property type="match status" value="1"/>
</dbReference>
<dbReference type="GO" id="GO:1990281">
    <property type="term" value="C:efflux pump complex"/>
    <property type="evidence" value="ECO:0007669"/>
    <property type="project" value="TreeGrafter"/>
</dbReference>
<gene>
    <name evidence="4" type="ORF">FHD67_07440</name>
</gene>
<evidence type="ECO:0000259" key="2">
    <source>
        <dbReference type="Pfam" id="PF25917"/>
    </source>
</evidence>
<evidence type="ECO:0000259" key="3">
    <source>
        <dbReference type="Pfam" id="PF25954"/>
    </source>
</evidence>
<comment type="similarity">
    <text evidence="1">Belongs to the membrane fusion protein (MFP) (TC 8.A.1) family.</text>
</comment>
<dbReference type="Gene3D" id="2.40.420.20">
    <property type="match status" value="1"/>
</dbReference>
<name>A0A5C4R7B2_9RHOB</name>
<comment type="caution">
    <text evidence="4">The sequence shown here is derived from an EMBL/GenBank/DDBJ whole genome shotgun (WGS) entry which is preliminary data.</text>
</comment>
<dbReference type="InterPro" id="IPR058792">
    <property type="entry name" value="Beta-barrel_RND_2"/>
</dbReference>
<dbReference type="AlphaFoldDB" id="A0A5C4R7B2"/>
<dbReference type="NCBIfam" id="TIGR01730">
    <property type="entry name" value="RND_mfp"/>
    <property type="match status" value="1"/>
</dbReference>
<reference evidence="4 5" key="1">
    <citation type="submission" date="2019-06" db="EMBL/GenBank/DDBJ databases">
        <authorList>
            <person name="Li J."/>
        </authorList>
    </citation>
    <scope>NUCLEOTIDE SEQUENCE [LARGE SCALE GENOMIC DNA]</scope>
    <source>
        <strain evidence="4 5">CGMCC 1.8012</strain>
    </source>
</reference>
<accession>A0A5C4R7B2</accession>
<sequence length="369" mass="38947">MRFVKATIGAIVIIAAAAGGMTLSDRLLSEPEQARRPSDGAGEAVPVETVAVQTARFVDSVRAVGTARARSAVELMPEASGRITRIAFRPGARVERGDVLLELDDRAEQADLAAAEATLAEADAAFARQEQLNASGSSSDAAFQTARAAQLRAQAERDRAQVLLEDRLLRAPFSGVIGLTDLVEGQMLDSGTPIATLDDLEVIEVDFGVPETLLPRLAVGQGVQLRSSAWPDRVFDATISLIDTRVDAATRSIALRAQMPNPDRALTGGMFLQVELVLDQRERPAVPESALSVEGDVQRVLIVQGNEAAWADIQVGQQSDGLVEVLAGLDLGTQIIVSNLHRVDAGTVVTATPRPDRTAAAEPLVGADG</sequence>
<protein>
    <submittedName>
        <fullName evidence="4">Efflux RND transporter periplasmic adaptor subunit</fullName>
    </submittedName>
</protein>
<feature type="domain" description="CusB-like beta-barrel" evidence="3">
    <location>
        <begin position="206"/>
        <end position="276"/>
    </location>
</feature>
<evidence type="ECO:0000256" key="1">
    <source>
        <dbReference type="ARBA" id="ARBA00009477"/>
    </source>
</evidence>
<dbReference type="EMBL" id="VDDC01000012">
    <property type="protein sequence ID" value="TNH39819.1"/>
    <property type="molecule type" value="Genomic_DNA"/>
</dbReference>
<dbReference type="Proteomes" id="UP000304880">
    <property type="component" value="Unassembled WGS sequence"/>
</dbReference>
<dbReference type="PANTHER" id="PTHR30469">
    <property type="entry name" value="MULTIDRUG RESISTANCE PROTEIN MDTA"/>
    <property type="match status" value="1"/>
</dbReference>
<dbReference type="Gene3D" id="1.10.287.470">
    <property type="entry name" value="Helix hairpin bin"/>
    <property type="match status" value="1"/>
</dbReference>
<dbReference type="PANTHER" id="PTHR30469:SF11">
    <property type="entry name" value="BLL4320 PROTEIN"/>
    <property type="match status" value="1"/>
</dbReference>
<dbReference type="InterPro" id="IPR058625">
    <property type="entry name" value="MdtA-like_BSH"/>
</dbReference>
<keyword evidence="5" id="KW-1185">Reference proteome</keyword>